<dbReference type="RefSeq" id="WP_032751874.1">
    <property type="nucleotide sequence ID" value="NZ_JAKWGX010000026.1"/>
</dbReference>
<keyword evidence="2" id="KW-1185">Reference proteome</keyword>
<comment type="caution">
    <text evidence="1">The sequence shown here is derived from an EMBL/GenBank/DDBJ whole genome shotgun (WGS) entry which is preliminary data.</text>
</comment>
<reference evidence="1 2" key="1">
    <citation type="submission" date="2015-06" db="EMBL/GenBank/DDBJ databases">
        <title>The Genome Sequence of None.</title>
        <authorList>
            <consortium name="The Broad Institute Genomics Platform"/>
            <consortium name="The Broad Institute Genome Sequencing Center for Infectious Disease"/>
            <person name="Earl A.M."/>
            <person name="Onderdonk A.B."/>
            <person name="Kirby J."/>
            <person name="Ferraro M.J."/>
            <person name="Huang S."/>
            <person name="Spencer M."/>
            <person name="Fodor A."/>
            <person name="Hooper D."/>
            <person name="Dekker J."/>
            <person name="O'Brien T."/>
            <person name="Quan V."/>
            <person name="Gombosev A."/>
            <person name="Delaney M."/>
            <person name="DuBois A."/>
            <person name="Ernst C."/>
            <person name="Kim D.S."/>
            <person name="Rossman W."/>
            <person name="Gohs F."/>
            <person name="Petruso H."/>
            <person name="Nozar T."/>
            <person name="Mougeot F."/>
            <person name="Manson-McGuire A."/>
            <person name="Young S."/>
            <person name="Abouelleil A."/>
            <person name="Cao P."/>
            <person name="Chapman S.B."/>
            <person name="Griggs A."/>
            <person name="Priest M."/>
            <person name="Shea T."/>
            <person name="Wortman I."/>
            <person name="Wortman J.R."/>
            <person name="Nusbaum C."/>
            <person name="Birren B."/>
        </authorList>
    </citation>
    <scope>NUCLEOTIDE SEQUENCE [LARGE SCALE GENOMIC DNA]</scope>
    <source>
        <strain evidence="1 2">MGH87</strain>
    </source>
</reference>
<name>A0ABR5GCB8_9ENTR</name>
<proteinExistence type="predicted"/>
<protein>
    <submittedName>
        <fullName evidence="1">Uncharacterized protein</fullName>
    </submittedName>
</protein>
<dbReference type="Proteomes" id="UP000036305">
    <property type="component" value="Unassembled WGS sequence"/>
</dbReference>
<dbReference type="EMBL" id="LEUS01000023">
    <property type="protein sequence ID" value="KLY29749.1"/>
    <property type="molecule type" value="Genomic_DNA"/>
</dbReference>
<evidence type="ECO:0000313" key="2">
    <source>
        <dbReference type="Proteomes" id="UP000036305"/>
    </source>
</evidence>
<gene>
    <name evidence="1" type="ORF">SK91_04080</name>
</gene>
<evidence type="ECO:0000313" key="1">
    <source>
        <dbReference type="EMBL" id="KLY29749.1"/>
    </source>
</evidence>
<sequence>MNEPVWLAVDPADESGDRTTVTALVYRITGSQQYPTFTLIDFRAFILDAAVPASRSCVYGMGHDDQHIKKGGLVRLQLPSERLKEELPSR</sequence>
<accession>A0ABR5GCB8</accession>
<organism evidence="1 2">
    <name type="scientific">Klebsiella michiganensis</name>
    <dbReference type="NCBI Taxonomy" id="1134687"/>
    <lineage>
        <taxon>Bacteria</taxon>
        <taxon>Pseudomonadati</taxon>
        <taxon>Pseudomonadota</taxon>
        <taxon>Gammaproteobacteria</taxon>
        <taxon>Enterobacterales</taxon>
        <taxon>Enterobacteriaceae</taxon>
        <taxon>Klebsiella/Raoultella group</taxon>
        <taxon>Klebsiella</taxon>
    </lineage>
</organism>